<keyword evidence="2" id="KW-0285">Flavoprotein</keyword>
<dbReference type="Pfam" id="PF01207">
    <property type="entry name" value="Dus"/>
    <property type="match status" value="1"/>
</dbReference>
<dbReference type="GO" id="GO:0017150">
    <property type="term" value="F:tRNA dihydrouridine synthase activity"/>
    <property type="evidence" value="ECO:0007669"/>
    <property type="project" value="InterPro"/>
</dbReference>
<dbReference type="AlphaFoldDB" id="A0A382ZS27"/>
<dbReference type="PANTHER" id="PTHR45846">
    <property type="entry name" value="TRNA-DIHYDROURIDINE(47) SYNTHASE [NAD(P)(+)]-LIKE"/>
    <property type="match status" value="1"/>
</dbReference>
<dbReference type="GO" id="GO:0003723">
    <property type="term" value="F:RNA binding"/>
    <property type="evidence" value="ECO:0007669"/>
    <property type="project" value="TreeGrafter"/>
</dbReference>
<evidence type="ECO:0000256" key="4">
    <source>
        <dbReference type="ARBA" id="ARBA00022694"/>
    </source>
</evidence>
<dbReference type="Gene3D" id="3.20.20.70">
    <property type="entry name" value="Aldolase class I"/>
    <property type="match status" value="1"/>
</dbReference>
<sequence length="254" mass="28389">MIKFAEDERPIGIQLFGEDPNIVGKSALIVYNLLKPDIIDINFGCPVPKVTKRGAGSAALKNLTLMDEITQAVVEAVPEIPVTVKIRAGWDNDSLVSTEAGIRLEKNGVSAITLHPRTTNQQFTGKSNWQLIKDLKTAVNIPVIGNGDVMTSDDYFRMKEETGCDGVMIGRASLGNPWIFKSIYERECGKPSFIPKLSERINMCQRHFQLLQEDKNDRLCVNLAKKHFSFYLKGFDKASIWRKAFMKASIPAEI</sequence>
<dbReference type="GO" id="GO:0050660">
    <property type="term" value="F:flavin adenine dinucleotide binding"/>
    <property type="evidence" value="ECO:0007669"/>
    <property type="project" value="InterPro"/>
</dbReference>
<evidence type="ECO:0000259" key="7">
    <source>
        <dbReference type="Pfam" id="PF01207"/>
    </source>
</evidence>
<evidence type="ECO:0000256" key="1">
    <source>
        <dbReference type="ARBA" id="ARBA00001917"/>
    </source>
</evidence>
<proteinExistence type="predicted"/>
<dbReference type="CDD" id="cd02801">
    <property type="entry name" value="DUS_like_FMN"/>
    <property type="match status" value="1"/>
</dbReference>
<name>A0A382ZS27_9ZZZZ</name>
<dbReference type="InterPro" id="IPR035587">
    <property type="entry name" value="DUS-like_FMN-bd"/>
</dbReference>
<feature type="domain" description="DUS-like FMN-binding" evidence="7">
    <location>
        <begin position="3"/>
        <end position="249"/>
    </location>
</feature>
<evidence type="ECO:0000256" key="2">
    <source>
        <dbReference type="ARBA" id="ARBA00022630"/>
    </source>
</evidence>
<dbReference type="SUPFAM" id="SSF51395">
    <property type="entry name" value="FMN-linked oxidoreductases"/>
    <property type="match status" value="1"/>
</dbReference>
<evidence type="ECO:0000256" key="3">
    <source>
        <dbReference type="ARBA" id="ARBA00022643"/>
    </source>
</evidence>
<dbReference type="InterPro" id="IPR018517">
    <property type="entry name" value="tRNA_hU_synthase_CS"/>
</dbReference>
<gene>
    <name evidence="8" type="ORF">METZ01_LOCUS451115</name>
</gene>
<dbReference type="EMBL" id="UINC01186166">
    <property type="protein sequence ID" value="SVD98261.1"/>
    <property type="molecule type" value="Genomic_DNA"/>
</dbReference>
<comment type="cofactor">
    <cofactor evidence="1">
        <name>FMN</name>
        <dbReference type="ChEBI" id="CHEBI:58210"/>
    </cofactor>
</comment>
<keyword evidence="6" id="KW-0560">Oxidoreductase</keyword>
<keyword evidence="5" id="KW-0521">NADP</keyword>
<keyword evidence="3" id="KW-0288">FMN</keyword>
<dbReference type="InterPro" id="IPR013785">
    <property type="entry name" value="Aldolase_TIM"/>
</dbReference>
<dbReference type="PANTHER" id="PTHR45846:SF1">
    <property type="entry name" value="TRNA-DIHYDROURIDINE(47) SYNTHASE [NAD(P)(+)]-LIKE"/>
    <property type="match status" value="1"/>
</dbReference>
<dbReference type="PROSITE" id="PS01136">
    <property type="entry name" value="UPF0034"/>
    <property type="match status" value="1"/>
</dbReference>
<dbReference type="Gene3D" id="1.10.1200.80">
    <property type="entry name" value="Putative flavin oxidoreducatase, domain 2"/>
    <property type="match status" value="1"/>
</dbReference>
<feature type="non-terminal residue" evidence="8">
    <location>
        <position position="254"/>
    </location>
</feature>
<evidence type="ECO:0000313" key="8">
    <source>
        <dbReference type="EMBL" id="SVD98261.1"/>
    </source>
</evidence>
<protein>
    <recommendedName>
        <fullName evidence="7">DUS-like FMN-binding domain-containing protein</fullName>
    </recommendedName>
</protein>
<reference evidence="8" key="1">
    <citation type="submission" date="2018-05" db="EMBL/GenBank/DDBJ databases">
        <authorList>
            <person name="Lanie J.A."/>
            <person name="Ng W.-L."/>
            <person name="Kazmierczak K.M."/>
            <person name="Andrzejewski T.M."/>
            <person name="Davidsen T.M."/>
            <person name="Wayne K.J."/>
            <person name="Tettelin H."/>
            <person name="Glass J.I."/>
            <person name="Rusch D."/>
            <person name="Podicherti R."/>
            <person name="Tsui H.-C.T."/>
            <person name="Winkler M.E."/>
        </authorList>
    </citation>
    <scope>NUCLEOTIDE SEQUENCE</scope>
</reference>
<organism evidence="8">
    <name type="scientific">marine metagenome</name>
    <dbReference type="NCBI Taxonomy" id="408172"/>
    <lineage>
        <taxon>unclassified sequences</taxon>
        <taxon>metagenomes</taxon>
        <taxon>ecological metagenomes</taxon>
    </lineage>
</organism>
<evidence type="ECO:0000256" key="6">
    <source>
        <dbReference type="ARBA" id="ARBA00023002"/>
    </source>
</evidence>
<dbReference type="InterPro" id="IPR024036">
    <property type="entry name" value="tRNA-dHydroUridine_Synthase_C"/>
</dbReference>
<keyword evidence="4" id="KW-0819">tRNA processing</keyword>
<evidence type="ECO:0000256" key="5">
    <source>
        <dbReference type="ARBA" id="ARBA00022857"/>
    </source>
</evidence>
<accession>A0A382ZS27</accession>